<dbReference type="GO" id="GO:0016874">
    <property type="term" value="F:ligase activity"/>
    <property type="evidence" value="ECO:0007669"/>
    <property type="project" value="UniProtKB-KW"/>
</dbReference>
<dbReference type="InterPro" id="IPR023213">
    <property type="entry name" value="CAT-like_dom_sf"/>
</dbReference>
<dbReference type="GO" id="GO:0005737">
    <property type="term" value="C:cytoplasm"/>
    <property type="evidence" value="ECO:0007669"/>
    <property type="project" value="TreeGrafter"/>
</dbReference>
<feature type="region of interest" description="Disordered" evidence="3">
    <location>
        <begin position="541"/>
        <end position="572"/>
    </location>
</feature>
<dbReference type="Pfam" id="PF00668">
    <property type="entry name" value="Condensation"/>
    <property type="match status" value="1"/>
</dbReference>
<name>A0A1Y6LXX4_ZYMTR</name>
<evidence type="ECO:0000259" key="5">
    <source>
        <dbReference type="Pfam" id="PF00668"/>
    </source>
</evidence>
<dbReference type="InterPro" id="IPR042099">
    <property type="entry name" value="ANL_N_sf"/>
</dbReference>
<evidence type="ECO:0000256" key="1">
    <source>
        <dbReference type="ARBA" id="ARBA00022450"/>
    </source>
</evidence>
<dbReference type="SUPFAM" id="SSF56801">
    <property type="entry name" value="Acetyl-CoA synthetase-like"/>
    <property type="match status" value="1"/>
</dbReference>
<protein>
    <recommendedName>
        <fullName evidence="8">Condensation domain-containing protein</fullName>
    </recommendedName>
</protein>
<feature type="compositionally biased region" description="Basic and acidic residues" evidence="3">
    <location>
        <begin position="553"/>
        <end position="571"/>
    </location>
</feature>
<evidence type="ECO:0000256" key="2">
    <source>
        <dbReference type="ARBA" id="ARBA00022553"/>
    </source>
</evidence>
<evidence type="ECO:0000259" key="4">
    <source>
        <dbReference type="Pfam" id="PF00501"/>
    </source>
</evidence>
<keyword evidence="1" id="KW-0596">Phosphopantetheine</keyword>
<evidence type="ECO:0000313" key="7">
    <source>
        <dbReference type="Proteomes" id="UP000215453"/>
    </source>
</evidence>
<dbReference type="InterPro" id="IPR000873">
    <property type="entry name" value="AMP-dep_synth/lig_dom"/>
</dbReference>
<dbReference type="Gene3D" id="3.40.50.12780">
    <property type="entry name" value="N-terminal domain of ligase-like"/>
    <property type="match status" value="2"/>
</dbReference>
<dbReference type="Proteomes" id="UP000215453">
    <property type="component" value="Chromosome 12"/>
</dbReference>
<evidence type="ECO:0000256" key="3">
    <source>
        <dbReference type="SAM" id="MobiDB-lite"/>
    </source>
</evidence>
<dbReference type="PANTHER" id="PTHR45527:SF1">
    <property type="entry name" value="FATTY ACID SYNTHASE"/>
    <property type="match status" value="1"/>
</dbReference>
<keyword evidence="2" id="KW-0597">Phosphoprotein</keyword>
<dbReference type="InterPro" id="IPR045851">
    <property type="entry name" value="AMP-bd_C_sf"/>
</dbReference>
<evidence type="ECO:0000313" key="6">
    <source>
        <dbReference type="EMBL" id="SMY29236.1"/>
    </source>
</evidence>
<dbReference type="Gene3D" id="3.30.559.10">
    <property type="entry name" value="Chloramphenicol acetyltransferase-like domain"/>
    <property type="match status" value="1"/>
</dbReference>
<dbReference type="Gene3D" id="3.30.300.30">
    <property type="match status" value="1"/>
</dbReference>
<dbReference type="SUPFAM" id="SSF52777">
    <property type="entry name" value="CoA-dependent acyltransferases"/>
    <property type="match status" value="2"/>
</dbReference>
<organism evidence="6 7">
    <name type="scientific">Zymoseptoria tritici ST99CH_1A5</name>
    <dbReference type="NCBI Taxonomy" id="1276529"/>
    <lineage>
        <taxon>Eukaryota</taxon>
        <taxon>Fungi</taxon>
        <taxon>Dikarya</taxon>
        <taxon>Ascomycota</taxon>
        <taxon>Pezizomycotina</taxon>
        <taxon>Dothideomycetes</taxon>
        <taxon>Dothideomycetidae</taxon>
        <taxon>Mycosphaerellales</taxon>
        <taxon>Mycosphaerellaceae</taxon>
        <taxon>Zymoseptoria</taxon>
    </lineage>
</organism>
<dbReference type="EMBL" id="LT882687">
    <property type="protein sequence ID" value="SMY29236.1"/>
    <property type="molecule type" value="Genomic_DNA"/>
</dbReference>
<feature type="domain" description="AMP-dependent synthetase/ligase" evidence="4">
    <location>
        <begin position="271"/>
        <end position="420"/>
    </location>
</feature>
<dbReference type="PANTHER" id="PTHR45527">
    <property type="entry name" value="NONRIBOSOMAL PEPTIDE SYNTHETASE"/>
    <property type="match status" value="1"/>
</dbReference>
<dbReference type="AlphaFoldDB" id="A0A1Y6LXX4"/>
<reference evidence="6 7" key="1">
    <citation type="submission" date="2016-10" db="EMBL/GenBank/DDBJ databases">
        <authorList>
            <person name="Varghese N."/>
        </authorList>
    </citation>
    <scope>NUCLEOTIDE SEQUENCE [LARGE SCALE GENOMIC DNA]</scope>
</reference>
<evidence type="ECO:0008006" key="8">
    <source>
        <dbReference type="Google" id="ProtNLM"/>
    </source>
</evidence>
<dbReference type="Pfam" id="PF00501">
    <property type="entry name" value="AMP-binding"/>
    <property type="match status" value="1"/>
</dbReference>
<proteinExistence type="predicted"/>
<dbReference type="Gene3D" id="3.30.559.30">
    <property type="entry name" value="Nonribosomal peptide synthetase, condensation domain"/>
    <property type="match status" value="1"/>
</dbReference>
<dbReference type="GO" id="GO:0043041">
    <property type="term" value="P:amino acid activation for nonribosomal peptide biosynthetic process"/>
    <property type="evidence" value="ECO:0007669"/>
    <property type="project" value="TreeGrafter"/>
</dbReference>
<dbReference type="GO" id="GO:0031177">
    <property type="term" value="F:phosphopantetheine binding"/>
    <property type="evidence" value="ECO:0007669"/>
    <property type="project" value="TreeGrafter"/>
</dbReference>
<sequence length="1006" mass="111749">MAELSLFPPQRDRSNSAATGLWTSHPHVAEIGSSSQDWTDIDFETCLDLAFAALIWAHTGDDSPCFVSTHLAKADRRRFSHVLKAGVTTTLAEAVRSIRNVGVLLNDAMEAPSMLVHVPRDQGCFDNWTSTTTGKSSIPLQLFAEHEGGTSAAPYELQPGRMPTTSTPSMLTYILQDLDVLTDHDRNFITGWNSTAQQLDSRTVHDRVSQVALRDPDKLAIQAIQAWDGELSRGDLEQATDALAHLLRQANIQRGCVIGILMNKSNYIVCILDILHTLIAGGTVCIPSPGERTNNLAGAIRRLKPDFVRLTPSVLKVLDPDQVPSIRTVVSAGEAMQRSLAEKWLTSGRVRMRNGYGQSEACGTNSTAEMALSTANFRSIGSDSRLGFWVADPWKHDRLMPVGAMGELILEGHSVAHEYLDEPGKTAAAFISTPRWAVPFGAGADRHRQLKVNGQRVEAAEIEHHIIAALSDKIEQVVVDQVERQLQRTLVAVWLHRTITDRLRKDVPLWMIPTKVIIVRSMPKTATGKLDRRGLKQRYEKQWQQDQASEDGADAKKEELNDDEIQSRHSDNGQLEVTDFQAEYLPRKSGSDRGLLYKFDLTLQATADPERLLQTLYRWAESTGALRLSFIREDNKLPLQFVIPPEDTRWRSRVYSLSKVDDVDELSARHDFVRHPLLAAVYTASGCGRDVVHIINHGVFDGISLGHLLEDLLSIYLGRPVTPRPSFTNYLSDRLLRQSPETLAYWKSLLRGSSPTSLRSMNDMPTRNNVGLAYSSAEHHISRTIYLQRPADSPYKASMSSVVQSAWSLVLSVLSQRTDVMSLCLMHGRDEEMLGSDSIVGPCVSEIPLRIQLRDSMNSTDLVDLVQRQMWESAPHAHLGSSTIAAKCTDWPELKNRYQHSSFVQHQGVIIPYSMPIADEGHLQIAEPEVEHALTYDFDLLTKSAHPNELYLSLRCLQDSYTSGEARTVADAFVAAVRTLVGGSMSVNEMLARISSIPSLPIVALA</sequence>
<dbReference type="InterPro" id="IPR001242">
    <property type="entry name" value="Condensation_dom"/>
</dbReference>
<accession>A0A1Y6LXX4</accession>
<dbReference type="GO" id="GO:0044550">
    <property type="term" value="P:secondary metabolite biosynthetic process"/>
    <property type="evidence" value="ECO:0007669"/>
    <property type="project" value="TreeGrafter"/>
</dbReference>
<gene>
    <name evidence="6" type="ORF">ZT1A5_G10683</name>
</gene>
<feature type="domain" description="Condensation" evidence="5">
    <location>
        <begin position="601"/>
        <end position="978"/>
    </location>
</feature>